<reference evidence="1" key="1">
    <citation type="journal article" date="2022" name="Int. J. Mol. Sci.">
        <title>Draft Genome of Tanacetum Coccineum: Genomic Comparison of Closely Related Tanacetum-Family Plants.</title>
        <authorList>
            <person name="Yamashiro T."/>
            <person name="Shiraishi A."/>
            <person name="Nakayama K."/>
            <person name="Satake H."/>
        </authorList>
    </citation>
    <scope>NUCLEOTIDE SEQUENCE</scope>
</reference>
<proteinExistence type="predicted"/>
<dbReference type="PANTHER" id="PTHR31286">
    <property type="entry name" value="GLYCINE-RICH CELL WALL STRUCTURAL PROTEIN 1.8-LIKE"/>
    <property type="match status" value="1"/>
</dbReference>
<keyword evidence="1" id="KW-0808">Transferase</keyword>
<evidence type="ECO:0000313" key="2">
    <source>
        <dbReference type="Proteomes" id="UP001151760"/>
    </source>
</evidence>
<keyword evidence="1" id="KW-0695">RNA-directed DNA polymerase</keyword>
<dbReference type="PANTHER" id="PTHR31286:SF99">
    <property type="entry name" value="DUF4283 DOMAIN-CONTAINING PROTEIN"/>
    <property type="match status" value="1"/>
</dbReference>
<dbReference type="Proteomes" id="UP001151760">
    <property type="component" value="Unassembled WGS sequence"/>
</dbReference>
<reference evidence="1" key="2">
    <citation type="submission" date="2022-01" db="EMBL/GenBank/DDBJ databases">
        <authorList>
            <person name="Yamashiro T."/>
            <person name="Shiraishi A."/>
            <person name="Satake H."/>
            <person name="Nakayama K."/>
        </authorList>
    </citation>
    <scope>NUCLEOTIDE SEQUENCE</scope>
</reference>
<sequence length="151" mass="16559">MHGEQPAGKKDNTKGLGFGSGVLPLVDDTVKNGDNDLNVHVVNTNNVNLETPLASNRGDDFSSKDGLNAMLENGPWFIRINPLILKKWDPDVNLFKEDVTNVPVWVKLHDVHMMAFIEDGLSAIATKLGTPLMLDSYTSDVHAIMGYVKLC</sequence>
<gene>
    <name evidence="1" type="ORF">Tco_0679285</name>
</gene>
<protein>
    <submittedName>
        <fullName evidence="1">Reverse transcriptase domain-containing protein</fullName>
    </submittedName>
</protein>
<dbReference type="EMBL" id="BQNB010009524">
    <property type="protein sequence ID" value="GJS64721.1"/>
    <property type="molecule type" value="Genomic_DNA"/>
</dbReference>
<comment type="caution">
    <text evidence="1">The sequence shown here is derived from an EMBL/GenBank/DDBJ whole genome shotgun (WGS) entry which is preliminary data.</text>
</comment>
<accession>A0ABQ4XHG9</accession>
<dbReference type="InterPro" id="IPR040256">
    <property type="entry name" value="At4g02000-like"/>
</dbReference>
<evidence type="ECO:0000313" key="1">
    <source>
        <dbReference type="EMBL" id="GJS64721.1"/>
    </source>
</evidence>
<keyword evidence="2" id="KW-1185">Reference proteome</keyword>
<organism evidence="1 2">
    <name type="scientific">Tanacetum coccineum</name>
    <dbReference type="NCBI Taxonomy" id="301880"/>
    <lineage>
        <taxon>Eukaryota</taxon>
        <taxon>Viridiplantae</taxon>
        <taxon>Streptophyta</taxon>
        <taxon>Embryophyta</taxon>
        <taxon>Tracheophyta</taxon>
        <taxon>Spermatophyta</taxon>
        <taxon>Magnoliopsida</taxon>
        <taxon>eudicotyledons</taxon>
        <taxon>Gunneridae</taxon>
        <taxon>Pentapetalae</taxon>
        <taxon>asterids</taxon>
        <taxon>campanulids</taxon>
        <taxon>Asterales</taxon>
        <taxon>Asteraceae</taxon>
        <taxon>Asteroideae</taxon>
        <taxon>Anthemideae</taxon>
        <taxon>Anthemidinae</taxon>
        <taxon>Tanacetum</taxon>
    </lineage>
</organism>
<keyword evidence="1" id="KW-0548">Nucleotidyltransferase</keyword>
<dbReference type="GO" id="GO:0003964">
    <property type="term" value="F:RNA-directed DNA polymerase activity"/>
    <property type="evidence" value="ECO:0007669"/>
    <property type="project" value="UniProtKB-KW"/>
</dbReference>
<name>A0ABQ4XHG9_9ASTR</name>